<evidence type="ECO:0000256" key="3">
    <source>
        <dbReference type="ARBA" id="ARBA00016296"/>
    </source>
</evidence>
<dbReference type="SUPFAM" id="SSF52540">
    <property type="entry name" value="P-loop containing nucleoside triphosphate hydrolases"/>
    <property type="match status" value="1"/>
</dbReference>
<dbReference type="EC" id="2.7.4.8" evidence="2 9"/>
<comment type="caution">
    <text evidence="11">The sequence shown here is derived from an EMBL/GenBank/DDBJ whole genome shotgun (WGS) entry which is preliminary data.</text>
</comment>
<evidence type="ECO:0000256" key="8">
    <source>
        <dbReference type="ARBA" id="ARBA00030128"/>
    </source>
</evidence>
<dbReference type="CDD" id="cd00071">
    <property type="entry name" value="GMPK"/>
    <property type="match status" value="1"/>
</dbReference>
<evidence type="ECO:0000256" key="4">
    <source>
        <dbReference type="ARBA" id="ARBA00022679"/>
    </source>
</evidence>
<dbReference type="Gene3D" id="3.30.63.10">
    <property type="entry name" value="Guanylate Kinase phosphate binding domain"/>
    <property type="match status" value="1"/>
</dbReference>
<dbReference type="FunFam" id="3.30.63.10:FF:000002">
    <property type="entry name" value="Guanylate kinase 1"/>
    <property type="match status" value="1"/>
</dbReference>
<feature type="binding site" evidence="9">
    <location>
        <begin position="14"/>
        <end position="21"/>
    </location>
    <ligand>
        <name>ATP</name>
        <dbReference type="ChEBI" id="CHEBI:30616"/>
    </ligand>
</feature>
<dbReference type="AlphaFoldDB" id="A0A8J7MG52"/>
<organism evidence="11 12">
    <name type="scientific">Persicirhabdus sediminis</name>
    <dbReference type="NCBI Taxonomy" id="454144"/>
    <lineage>
        <taxon>Bacteria</taxon>
        <taxon>Pseudomonadati</taxon>
        <taxon>Verrucomicrobiota</taxon>
        <taxon>Verrucomicrobiia</taxon>
        <taxon>Verrucomicrobiales</taxon>
        <taxon>Verrucomicrobiaceae</taxon>
        <taxon>Persicirhabdus</taxon>
    </lineage>
</organism>
<dbReference type="GO" id="GO:0005829">
    <property type="term" value="C:cytosol"/>
    <property type="evidence" value="ECO:0007669"/>
    <property type="project" value="TreeGrafter"/>
</dbReference>
<accession>A0A8J7MG52</accession>
<evidence type="ECO:0000256" key="9">
    <source>
        <dbReference type="HAMAP-Rule" id="MF_00328"/>
    </source>
</evidence>
<dbReference type="Gene3D" id="3.40.50.300">
    <property type="entry name" value="P-loop containing nucleotide triphosphate hydrolases"/>
    <property type="match status" value="1"/>
</dbReference>
<dbReference type="EMBL" id="JAENIM010000039">
    <property type="protein sequence ID" value="MBK1791194.1"/>
    <property type="molecule type" value="Genomic_DNA"/>
</dbReference>
<dbReference type="InterPro" id="IPR008145">
    <property type="entry name" value="GK/Ca_channel_bsu"/>
</dbReference>
<reference evidence="11" key="1">
    <citation type="submission" date="2021-01" db="EMBL/GenBank/DDBJ databases">
        <title>Modified the classification status of verrucomicrobia.</title>
        <authorList>
            <person name="Feng X."/>
        </authorList>
    </citation>
    <scope>NUCLEOTIDE SEQUENCE</scope>
    <source>
        <strain evidence="11">_KCTC 22039</strain>
    </source>
</reference>
<sequence length="201" mass="22842">MSHKRSGILLLVSGPSGSGKSTLCRRLTEEGEAVYSTSCTTRQPREGEQDGVDYFFQTRESFKKLVEEDKFIEYAEVHGNNYGTLISEVVEHLEKGTDVVLDIDVQGASLVRECQSEIIQQALVDVFVMPPSEEELYKRLSGRGTDAQEIIDLRMKNSVEEMQYWNKYTSLIYSGTHEEDYAKFKSLLIAERLKVSRLIQA</sequence>
<evidence type="ECO:0000313" key="12">
    <source>
        <dbReference type="Proteomes" id="UP000624703"/>
    </source>
</evidence>
<proteinExistence type="inferred from homology"/>
<evidence type="ECO:0000259" key="10">
    <source>
        <dbReference type="PROSITE" id="PS50052"/>
    </source>
</evidence>
<keyword evidence="6 9" id="KW-0418">Kinase</keyword>
<evidence type="ECO:0000256" key="1">
    <source>
        <dbReference type="ARBA" id="ARBA00005790"/>
    </source>
</evidence>
<dbReference type="HAMAP" id="MF_00328">
    <property type="entry name" value="Guanylate_kinase"/>
    <property type="match status" value="1"/>
</dbReference>
<name>A0A8J7MG52_9BACT</name>
<gene>
    <name evidence="9 11" type="primary">gmk</name>
    <name evidence="11" type="ORF">JIN82_08525</name>
</gene>
<dbReference type="GO" id="GO:0004385">
    <property type="term" value="F:GMP kinase activity"/>
    <property type="evidence" value="ECO:0007669"/>
    <property type="project" value="UniProtKB-UniRule"/>
</dbReference>
<dbReference type="SMART" id="SM00072">
    <property type="entry name" value="GuKc"/>
    <property type="match status" value="1"/>
</dbReference>
<comment type="similarity">
    <text evidence="1 9">Belongs to the guanylate kinase family.</text>
</comment>
<dbReference type="InterPro" id="IPR017665">
    <property type="entry name" value="Guanylate_kinase"/>
</dbReference>
<protein>
    <recommendedName>
        <fullName evidence="3 9">Guanylate kinase</fullName>
        <ecNumber evidence="2 9">2.7.4.8</ecNumber>
    </recommendedName>
    <alternativeName>
        <fullName evidence="8 9">GMP kinase</fullName>
    </alternativeName>
</protein>
<dbReference type="RefSeq" id="WP_200311208.1">
    <property type="nucleotide sequence ID" value="NZ_JAENIM010000039.1"/>
</dbReference>
<comment type="function">
    <text evidence="9">Essential for recycling GMP and indirectly, cGMP.</text>
</comment>
<dbReference type="PROSITE" id="PS50052">
    <property type="entry name" value="GUANYLATE_KINASE_2"/>
    <property type="match status" value="1"/>
</dbReference>
<evidence type="ECO:0000313" key="11">
    <source>
        <dbReference type="EMBL" id="MBK1791194.1"/>
    </source>
</evidence>
<comment type="catalytic activity">
    <reaction evidence="9">
        <text>GMP + ATP = GDP + ADP</text>
        <dbReference type="Rhea" id="RHEA:20780"/>
        <dbReference type="ChEBI" id="CHEBI:30616"/>
        <dbReference type="ChEBI" id="CHEBI:58115"/>
        <dbReference type="ChEBI" id="CHEBI:58189"/>
        <dbReference type="ChEBI" id="CHEBI:456216"/>
        <dbReference type="EC" id="2.7.4.8"/>
    </reaction>
</comment>
<keyword evidence="7 9" id="KW-0067">ATP-binding</keyword>
<dbReference type="InterPro" id="IPR027417">
    <property type="entry name" value="P-loop_NTPase"/>
</dbReference>
<dbReference type="Proteomes" id="UP000624703">
    <property type="component" value="Unassembled WGS sequence"/>
</dbReference>
<dbReference type="InterPro" id="IPR008144">
    <property type="entry name" value="Guanylate_kin-like_dom"/>
</dbReference>
<dbReference type="PANTHER" id="PTHR23117">
    <property type="entry name" value="GUANYLATE KINASE-RELATED"/>
    <property type="match status" value="1"/>
</dbReference>
<feature type="domain" description="Guanylate kinase-like" evidence="10">
    <location>
        <begin position="7"/>
        <end position="189"/>
    </location>
</feature>
<comment type="subcellular location">
    <subcellularLocation>
        <location evidence="9">Cytoplasm</location>
    </subcellularLocation>
</comment>
<evidence type="ECO:0000256" key="6">
    <source>
        <dbReference type="ARBA" id="ARBA00022777"/>
    </source>
</evidence>
<keyword evidence="12" id="KW-1185">Reference proteome</keyword>
<keyword evidence="5 9" id="KW-0547">Nucleotide-binding</keyword>
<dbReference type="GO" id="GO:0005524">
    <property type="term" value="F:ATP binding"/>
    <property type="evidence" value="ECO:0007669"/>
    <property type="project" value="UniProtKB-UniRule"/>
</dbReference>
<evidence type="ECO:0000256" key="5">
    <source>
        <dbReference type="ARBA" id="ARBA00022741"/>
    </source>
</evidence>
<evidence type="ECO:0000256" key="2">
    <source>
        <dbReference type="ARBA" id="ARBA00012961"/>
    </source>
</evidence>
<dbReference type="NCBIfam" id="TIGR03263">
    <property type="entry name" value="guanyl_kin"/>
    <property type="match status" value="1"/>
</dbReference>
<evidence type="ECO:0000256" key="7">
    <source>
        <dbReference type="ARBA" id="ARBA00022840"/>
    </source>
</evidence>
<keyword evidence="4 9" id="KW-0808">Transferase</keyword>
<keyword evidence="9" id="KW-0963">Cytoplasm</keyword>
<dbReference type="Pfam" id="PF00625">
    <property type="entry name" value="Guanylate_kin"/>
    <property type="match status" value="1"/>
</dbReference>
<dbReference type="PANTHER" id="PTHR23117:SF13">
    <property type="entry name" value="GUANYLATE KINASE"/>
    <property type="match status" value="1"/>
</dbReference>